<feature type="non-terminal residue" evidence="3">
    <location>
        <position position="1"/>
    </location>
</feature>
<dbReference type="SUPFAM" id="SSF46600">
    <property type="entry name" value="C-terminal UvrC-binding domain of UvrB"/>
    <property type="match status" value="1"/>
</dbReference>
<dbReference type="Gene3D" id="4.10.860.10">
    <property type="entry name" value="UVR domain"/>
    <property type="match status" value="1"/>
</dbReference>
<dbReference type="AlphaFoldDB" id="T1BEU5"/>
<gene>
    <name evidence="3" type="ORF">B1A_12611</name>
</gene>
<dbReference type="PANTHER" id="PTHR30562">
    <property type="entry name" value="UVRC/OXIDOREDUCTASE"/>
    <property type="match status" value="1"/>
</dbReference>
<dbReference type="InterPro" id="IPR001943">
    <property type="entry name" value="UVR_dom"/>
</dbReference>
<protein>
    <submittedName>
        <fullName evidence="3">Excinuclease ABC subunit C</fullName>
    </submittedName>
</protein>
<evidence type="ECO:0000259" key="1">
    <source>
        <dbReference type="PROSITE" id="PS50151"/>
    </source>
</evidence>
<sequence>QIGRCSAPCVGLISPADYAVDVRHVQMFLQGRSSAVIDELAALMQCASDALEFERAARLRDQIQALRTIQSEHYVQGASADMDVLACRINGESACVSVLFFRNGMALGSRDFFPRLGVDAPAPGALLAQFIAQYYAERAAPAELILEHAPEQPELLAQALAEHAGHEVHIKTQVRGDRARF</sequence>
<dbReference type="GO" id="GO:0009381">
    <property type="term" value="F:excinuclease ABC activity"/>
    <property type="evidence" value="ECO:0007669"/>
    <property type="project" value="InterPro"/>
</dbReference>
<feature type="domain" description="UvrC family homology region profile" evidence="2">
    <location>
        <begin position="84"/>
        <end position="181"/>
    </location>
</feature>
<reference evidence="3" key="1">
    <citation type="submission" date="2013-08" db="EMBL/GenBank/DDBJ databases">
        <authorList>
            <person name="Mendez C."/>
            <person name="Richter M."/>
            <person name="Ferrer M."/>
            <person name="Sanchez J."/>
        </authorList>
    </citation>
    <scope>NUCLEOTIDE SEQUENCE</scope>
</reference>
<reference evidence="3" key="2">
    <citation type="journal article" date="2014" name="ISME J.">
        <title>Microbial stratification in low pH oxic and suboxic macroscopic growths along an acid mine drainage.</title>
        <authorList>
            <person name="Mendez-Garcia C."/>
            <person name="Mesa V."/>
            <person name="Sprenger R.R."/>
            <person name="Richter M."/>
            <person name="Diez M.S."/>
            <person name="Solano J."/>
            <person name="Bargiela R."/>
            <person name="Golyshina O.V."/>
            <person name="Manteca A."/>
            <person name="Ramos J.L."/>
            <person name="Gallego J.R."/>
            <person name="Llorente I."/>
            <person name="Martins Dos Santos V.A."/>
            <person name="Jensen O.N."/>
            <person name="Pelaez A.I."/>
            <person name="Sanchez J."/>
            <person name="Ferrer M."/>
        </authorList>
    </citation>
    <scope>NUCLEOTIDE SEQUENCE</scope>
</reference>
<comment type="caution">
    <text evidence="3">The sequence shown here is derived from an EMBL/GenBank/DDBJ whole genome shotgun (WGS) entry which is preliminary data.</text>
</comment>
<dbReference type="Pfam" id="PF02151">
    <property type="entry name" value="UVR"/>
    <property type="match status" value="1"/>
</dbReference>
<dbReference type="PROSITE" id="PS50165">
    <property type="entry name" value="UVRC"/>
    <property type="match status" value="1"/>
</dbReference>
<name>T1BEU5_9ZZZZ</name>
<evidence type="ECO:0000259" key="2">
    <source>
        <dbReference type="PROSITE" id="PS50165"/>
    </source>
</evidence>
<dbReference type="InterPro" id="IPR050066">
    <property type="entry name" value="UvrABC_protein_C"/>
</dbReference>
<organism evidence="3">
    <name type="scientific">mine drainage metagenome</name>
    <dbReference type="NCBI Taxonomy" id="410659"/>
    <lineage>
        <taxon>unclassified sequences</taxon>
        <taxon>metagenomes</taxon>
        <taxon>ecological metagenomes</taxon>
    </lineage>
</organism>
<dbReference type="PROSITE" id="PS50151">
    <property type="entry name" value="UVR"/>
    <property type="match status" value="1"/>
</dbReference>
<dbReference type="InterPro" id="IPR036876">
    <property type="entry name" value="UVR_dom_sf"/>
</dbReference>
<evidence type="ECO:0000313" key="3">
    <source>
        <dbReference type="EMBL" id="EQD52690.1"/>
    </source>
</evidence>
<dbReference type="PANTHER" id="PTHR30562:SF1">
    <property type="entry name" value="UVRABC SYSTEM PROTEIN C"/>
    <property type="match status" value="1"/>
</dbReference>
<feature type="non-terminal residue" evidence="3">
    <location>
        <position position="181"/>
    </location>
</feature>
<dbReference type="InterPro" id="IPR001162">
    <property type="entry name" value="UvrC_RNase_H_dom"/>
</dbReference>
<accession>T1BEU5</accession>
<dbReference type="GO" id="GO:0006974">
    <property type="term" value="P:DNA damage response"/>
    <property type="evidence" value="ECO:0007669"/>
    <property type="project" value="TreeGrafter"/>
</dbReference>
<proteinExistence type="predicted"/>
<dbReference type="EMBL" id="AUZX01009176">
    <property type="protein sequence ID" value="EQD52690.1"/>
    <property type="molecule type" value="Genomic_DNA"/>
</dbReference>
<dbReference type="Pfam" id="PF22920">
    <property type="entry name" value="UvrC_RNaseH"/>
    <property type="match status" value="1"/>
</dbReference>
<dbReference type="GO" id="GO:0009380">
    <property type="term" value="C:excinuclease repair complex"/>
    <property type="evidence" value="ECO:0007669"/>
    <property type="project" value="TreeGrafter"/>
</dbReference>
<feature type="domain" description="UVR" evidence="1">
    <location>
        <begin position="34"/>
        <end position="69"/>
    </location>
</feature>